<evidence type="ECO:0000313" key="15">
    <source>
        <dbReference type="EMBL" id="KAK7696020.1"/>
    </source>
</evidence>
<dbReference type="FunFam" id="2.40.30.10:FF:000061">
    <property type="entry name" value="Translation release factor eRF3, putative"/>
    <property type="match status" value="1"/>
</dbReference>
<dbReference type="InterPro" id="IPR009001">
    <property type="entry name" value="Transl_elong_EF1A/Init_IF2_C"/>
</dbReference>
<dbReference type="CDD" id="cd01883">
    <property type="entry name" value="EF1_alpha"/>
    <property type="match status" value="1"/>
</dbReference>
<dbReference type="CDD" id="cd04089">
    <property type="entry name" value="eRF3_II"/>
    <property type="match status" value="1"/>
</dbReference>
<evidence type="ECO:0000256" key="7">
    <source>
        <dbReference type="ARBA" id="ARBA00022741"/>
    </source>
</evidence>
<evidence type="ECO:0000256" key="10">
    <source>
        <dbReference type="ARBA" id="ARBA00029585"/>
    </source>
</evidence>
<dbReference type="PRINTS" id="PR01343">
    <property type="entry name" value="YEASTERF"/>
</dbReference>
<dbReference type="Gene3D" id="3.40.50.300">
    <property type="entry name" value="P-loop containing nucleotide triphosphate hydrolases"/>
    <property type="match status" value="1"/>
</dbReference>
<dbReference type="Pfam" id="PF00009">
    <property type="entry name" value="GTP_EFTU"/>
    <property type="match status" value="1"/>
</dbReference>
<keyword evidence="7" id="KW-0547">Nucleotide-binding</keyword>
<dbReference type="GO" id="GO:0005737">
    <property type="term" value="C:cytoplasm"/>
    <property type="evidence" value="ECO:0007669"/>
    <property type="project" value="UniProtKB-SubCell"/>
</dbReference>
<feature type="domain" description="Tr-type G" evidence="14">
    <location>
        <begin position="1"/>
        <end position="215"/>
    </location>
</feature>
<evidence type="ECO:0000256" key="6">
    <source>
        <dbReference type="ARBA" id="ARBA00022737"/>
    </source>
</evidence>
<organism evidence="15 16">
    <name type="scientific">Cerrena zonata</name>
    <dbReference type="NCBI Taxonomy" id="2478898"/>
    <lineage>
        <taxon>Eukaryota</taxon>
        <taxon>Fungi</taxon>
        <taxon>Dikarya</taxon>
        <taxon>Basidiomycota</taxon>
        <taxon>Agaricomycotina</taxon>
        <taxon>Agaricomycetes</taxon>
        <taxon>Polyporales</taxon>
        <taxon>Cerrenaceae</taxon>
        <taxon>Cerrena</taxon>
    </lineage>
</organism>
<sequence length="427" mass="47020">MGGNLLFLTGMVDKRTMEKLEREAKEAGRESWYLSWALDSTPQERSKGKTVEVGRAYFETGSRRYTILDAPGHKTYVPSMISGAAQADVGILVISARKGEFETGFERGGQTREHIMLVKTAGIGKVIVVINKMDDPTVEWAKSRYEEIKEKISPFIRAAGFNLKTDVSFIPVSAYTGSNLKDRVPKNVCSWWDGPSLLEKLDGMPMVVRKLNAPLMIPISEKYKDMGTIVVGKIESGVMRKGDNLLLMPNKNEVEVAALYNEMEDEVQSAVCGDNVRIRIRGVDDEDISPGFVLTSPSKPVHAVSVFEAQLAILDHKNIICAGYSAVLHCHTLAEEVSLTALLHYFDKATGRKSRKPPQFAKKGQKIVARIETSAPVCVEKFTDYPQLGRFTLRDEGKTVAIGKVTKLIEGHTGEEVVDGVAALSVA</sequence>
<dbReference type="PRINTS" id="PR00315">
    <property type="entry name" value="ELONGATNFCT"/>
</dbReference>
<evidence type="ECO:0000259" key="14">
    <source>
        <dbReference type="PROSITE" id="PS51722"/>
    </source>
</evidence>
<dbReference type="Proteomes" id="UP001385951">
    <property type="component" value="Unassembled WGS sequence"/>
</dbReference>
<dbReference type="CDD" id="cd03704">
    <property type="entry name" value="eRF3_C_III"/>
    <property type="match status" value="1"/>
</dbReference>
<dbReference type="InterPro" id="IPR054696">
    <property type="entry name" value="GTP-eEF1A_C"/>
</dbReference>
<comment type="similarity">
    <text evidence="2">Belongs to the TRAFAC class translation factor GTPase superfamily. Classic translation factor GTPase family. EF-Tu/EF-1A subfamily.</text>
</comment>
<keyword evidence="5" id="KW-0597">Phosphoprotein</keyword>
<comment type="subcellular location">
    <subcellularLocation>
        <location evidence="1">Cytoplasm</location>
    </subcellularLocation>
</comment>
<dbReference type="Pfam" id="PF22594">
    <property type="entry name" value="GTP-eEF1A_C"/>
    <property type="match status" value="1"/>
</dbReference>
<dbReference type="GO" id="GO:0003747">
    <property type="term" value="F:translation release factor activity"/>
    <property type="evidence" value="ECO:0007669"/>
    <property type="project" value="InterPro"/>
</dbReference>
<evidence type="ECO:0000256" key="9">
    <source>
        <dbReference type="ARBA" id="ARBA00023134"/>
    </source>
</evidence>
<keyword evidence="4" id="KW-0963">Cytoplasm</keyword>
<accession>A0AAW0GXN5</accession>
<evidence type="ECO:0000256" key="8">
    <source>
        <dbReference type="ARBA" id="ARBA00022917"/>
    </source>
</evidence>
<evidence type="ECO:0000256" key="13">
    <source>
        <dbReference type="ARBA" id="ARBA00031881"/>
    </source>
</evidence>
<dbReference type="PANTHER" id="PTHR23115">
    <property type="entry name" value="TRANSLATION FACTOR"/>
    <property type="match status" value="1"/>
</dbReference>
<dbReference type="GO" id="GO:0005525">
    <property type="term" value="F:GTP binding"/>
    <property type="evidence" value="ECO:0007669"/>
    <property type="project" value="UniProtKB-KW"/>
</dbReference>
<dbReference type="InterPro" id="IPR031157">
    <property type="entry name" value="G_TR_CS"/>
</dbReference>
<keyword evidence="6" id="KW-0677">Repeat</keyword>
<evidence type="ECO:0000256" key="5">
    <source>
        <dbReference type="ARBA" id="ARBA00022553"/>
    </source>
</evidence>
<evidence type="ECO:0000256" key="2">
    <source>
        <dbReference type="ARBA" id="ARBA00007249"/>
    </source>
</evidence>
<protein>
    <recommendedName>
        <fullName evidence="3">Eukaryotic peptide chain release factor GTP-binding subunit</fullName>
    </recommendedName>
    <alternativeName>
        <fullName evidence="13">ERF-3</fullName>
    </alternativeName>
    <alternativeName>
        <fullName evidence="12">ERF2</fullName>
    </alternativeName>
    <alternativeName>
        <fullName evidence="10">Polypeptide release factor 3</fullName>
    </alternativeName>
    <alternativeName>
        <fullName evidence="11">Translation release factor 3</fullName>
    </alternativeName>
</protein>
<dbReference type="GO" id="GO:0003924">
    <property type="term" value="F:GTPase activity"/>
    <property type="evidence" value="ECO:0007669"/>
    <property type="project" value="InterPro"/>
</dbReference>
<evidence type="ECO:0000256" key="4">
    <source>
        <dbReference type="ARBA" id="ARBA00022490"/>
    </source>
</evidence>
<dbReference type="FunFam" id="2.40.30.10:FF:000017">
    <property type="entry name" value="Eukaryotic peptide chain release factor GTP-binding subunit"/>
    <property type="match status" value="1"/>
</dbReference>
<dbReference type="Pfam" id="PF03144">
    <property type="entry name" value="GTP_EFTU_D2"/>
    <property type="match status" value="1"/>
</dbReference>
<dbReference type="InterPro" id="IPR003285">
    <property type="entry name" value="Sup35"/>
</dbReference>
<evidence type="ECO:0000256" key="3">
    <source>
        <dbReference type="ARBA" id="ARBA00015765"/>
    </source>
</evidence>
<keyword evidence="8" id="KW-0648">Protein biosynthesis</keyword>
<evidence type="ECO:0000256" key="11">
    <source>
        <dbReference type="ARBA" id="ARBA00030210"/>
    </source>
</evidence>
<dbReference type="InterPro" id="IPR004161">
    <property type="entry name" value="EFTu-like_2"/>
</dbReference>
<evidence type="ECO:0000256" key="12">
    <source>
        <dbReference type="ARBA" id="ARBA00030845"/>
    </source>
</evidence>
<name>A0AAW0GXN5_9APHY</name>
<reference evidence="15 16" key="1">
    <citation type="submission" date="2022-09" db="EMBL/GenBank/DDBJ databases">
        <authorList>
            <person name="Palmer J.M."/>
        </authorList>
    </citation>
    <scope>NUCLEOTIDE SEQUENCE [LARGE SCALE GENOMIC DNA]</scope>
    <source>
        <strain evidence="15 16">DSM 7382</strain>
    </source>
</reference>
<dbReference type="SUPFAM" id="SSF50447">
    <property type="entry name" value="Translation proteins"/>
    <property type="match status" value="1"/>
</dbReference>
<dbReference type="InterPro" id="IPR009000">
    <property type="entry name" value="Transl_B-barrel_sf"/>
</dbReference>
<dbReference type="InterPro" id="IPR027417">
    <property type="entry name" value="P-loop_NTPase"/>
</dbReference>
<dbReference type="SUPFAM" id="SSF50465">
    <property type="entry name" value="EF-Tu/eEF-1alpha/eIF2-gamma C-terminal domain"/>
    <property type="match status" value="1"/>
</dbReference>
<dbReference type="InterPro" id="IPR050100">
    <property type="entry name" value="TRAFAC_GTPase_members"/>
</dbReference>
<gene>
    <name evidence="15" type="primary">SUP35_1</name>
    <name evidence="15" type="ORF">QCA50_000660</name>
</gene>
<dbReference type="GO" id="GO:0000288">
    <property type="term" value="P:nuclear-transcribed mRNA catabolic process, deadenylation-dependent decay"/>
    <property type="evidence" value="ECO:0007669"/>
    <property type="project" value="InterPro"/>
</dbReference>
<evidence type="ECO:0000313" key="16">
    <source>
        <dbReference type="Proteomes" id="UP001385951"/>
    </source>
</evidence>
<dbReference type="AlphaFoldDB" id="A0AAW0GXN5"/>
<keyword evidence="16" id="KW-1185">Reference proteome</keyword>
<dbReference type="Gene3D" id="2.40.30.10">
    <property type="entry name" value="Translation factors"/>
    <property type="match status" value="2"/>
</dbReference>
<dbReference type="PROSITE" id="PS51722">
    <property type="entry name" value="G_TR_2"/>
    <property type="match status" value="1"/>
</dbReference>
<dbReference type="InterPro" id="IPR000795">
    <property type="entry name" value="T_Tr_GTP-bd_dom"/>
</dbReference>
<comment type="caution">
    <text evidence="15">The sequence shown here is derived from an EMBL/GenBank/DDBJ whole genome shotgun (WGS) entry which is preliminary data.</text>
</comment>
<evidence type="ECO:0000256" key="1">
    <source>
        <dbReference type="ARBA" id="ARBA00004496"/>
    </source>
</evidence>
<dbReference type="PROSITE" id="PS00301">
    <property type="entry name" value="G_TR_1"/>
    <property type="match status" value="1"/>
</dbReference>
<dbReference type="SUPFAM" id="SSF52540">
    <property type="entry name" value="P-loop containing nucleoside triphosphate hydrolases"/>
    <property type="match status" value="1"/>
</dbReference>
<dbReference type="EMBL" id="JASBNA010000001">
    <property type="protein sequence ID" value="KAK7696020.1"/>
    <property type="molecule type" value="Genomic_DNA"/>
</dbReference>
<proteinExistence type="inferred from homology"/>
<keyword evidence="9" id="KW-0342">GTP-binding</keyword>